<protein>
    <submittedName>
        <fullName evidence="1">Uncharacterized protein</fullName>
    </submittedName>
</protein>
<name>A0A1S0TX94_LOALO</name>
<gene>
    <name evidence="1" type="ORF">LOAG_06762</name>
</gene>
<dbReference type="AlphaFoldDB" id="A0A1S0TX94"/>
<dbReference type="EMBL" id="JH712074">
    <property type="protein sequence ID" value="EFO21726.1"/>
    <property type="molecule type" value="Genomic_DNA"/>
</dbReference>
<dbReference type="CTD" id="9944176"/>
<evidence type="ECO:0000313" key="1">
    <source>
        <dbReference type="EMBL" id="EFO21726.1"/>
    </source>
</evidence>
<reference evidence="1" key="1">
    <citation type="submission" date="2012-04" db="EMBL/GenBank/DDBJ databases">
        <title>The Genome Sequence of Loa loa.</title>
        <authorList>
            <consortium name="The Broad Institute Genome Sequencing Platform"/>
            <consortium name="Broad Institute Genome Sequencing Center for Infectious Disease"/>
            <person name="Nutman T.B."/>
            <person name="Fink D.L."/>
            <person name="Russ C."/>
            <person name="Young S."/>
            <person name="Zeng Q."/>
            <person name="Gargeya S."/>
            <person name="Alvarado L."/>
            <person name="Berlin A."/>
            <person name="Chapman S.B."/>
            <person name="Chen Z."/>
            <person name="Freedman E."/>
            <person name="Gellesch M."/>
            <person name="Goldberg J."/>
            <person name="Griggs A."/>
            <person name="Gujja S."/>
            <person name="Heilman E.R."/>
            <person name="Heiman D."/>
            <person name="Howarth C."/>
            <person name="Mehta T."/>
            <person name="Neiman D."/>
            <person name="Pearson M."/>
            <person name="Roberts A."/>
            <person name="Saif S."/>
            <person name="Shea T."/>
            <person name="Shenoy N."/>
            <person name="Sisk P."/>
            <person name="Stolte C."/>
            <person name="Sykes S."/>
            <person name="White J."/>
            <person name="Yandava C."/>
            <person name="Haas B."/>
            <person name="Henn M.R."/>
            <person name="Nusbaum C."/>
            <person name="Birren B."/>
        </authorList>
    </citation>
    <scope>NUCLEOTIDE SEQUENCE [LARGE SCALE GENOMIC DNA]</scope>
</reference>
<dbReference type="GeneID" id="9944176"/>
<proteinExistence type="predicted"/>
<sequence length="134" mass="15983">MQLDTLEERLFYPSEMKDDFSKRIFMRSNFLFNHPETGSLPKEMANDDIIMGMAAKYTAIHLHHAPPSYHYLPKFQNSDFTIAQMRSSNLLVIMRKKYLFVAFFDYLPFPALKENEEDPYTLLFQKGWIKFRIN</sequence>
<accession>A0A1S0TX94</accession>
<dbReference type="InParanoid" id="A0A1S0TX94"/>
<organism evidence="1">
    <name type="scientific">Loa loa</name>
    <name type="common">Eye worm</name>
    <name type="synonym">Filaria loa</name>
    <dbReference type="NCBI Taxonomy" id="7209"/>
    <lineage>
        <taxon>Eukaryota</taxon>
        <taxon>Metazoa</taxon>
        <taxon>Ecdysozoa</taxon>
        <taxon>Nematoda</taxon>
        <taxon>Chromadorea</taxon>
        <taxon>Rhabditida</taxon>
        <taxon>Spirurina</taxon>
        <taxon>Spiruromorpha</taxon>
        <taxon>Filarioidea</taxon>
        <taxon>Onchocercidae</taxon>
        <taxon>Loa</taxon>
    </lineage>
</organism>
<dbReference type="RefSeq" id="XP_003142346.1">
    <property type="nucleotide sequence ID" value="XM_003142298.1"/>
</dbReference>
<dbReference type="KEGG" id="loa:LOAG_06762"/>